<dbReference type="PANTHER" id="PTHR11530:SF11">
    <property type="entry name" value="D-ASPARTATE OXIDASE"/>
    <property type="match status" value="1"/>
</dbReference>
<dbReference type="PROSITE" id="PS00677">
    <property type="entry name" value="DAO"/>
    <property type="match status" value="1"/>
</dbReference>
<organism evidence="14 15">
    <name type="scientific">Microcaecilia unicolor</name>
    <dbReference type="NCBI Taxonomy" id="1415580"/>
    <lineage>
        <taxon>Eukaryota</taxon>
        <taxon>Metazoa</taxon>
        <taxon>Chordata</taxon>
        <taxon>Craniata</taxon>
        <taxon>Vertebrata</taxon>
        <taxon>Euteleostomi</taxon>
        <taxon>Amphibia</taxon>
        <taxon>Gymnophiona</taxon>
        <taxon>Siphonopidae</taxon>
        <taxon>Microcaecilia</taxon>
    </lineage>
</organism>
<dbReference type="KEGG" id="muo:115467335"/>
<evidence type="ECO:0000256" key="1">
    <source>
        <dbReference type="ARBA" id="ARBA00001974"/>
    </source>
</evidence>
<evidence type="ECO:0000313" key="14">
    <source>
        <dbReference type="Proteomes" id="UP000515156"/>
    </source>
</evidence>
<dbReference type="SUPFAM" id="SSF54373">
    <property type="entry name" value="FAD-linked reductases, C-terminal domain"/>
    <property type="match status" value="1"/>
</dbReference>
<dbReference type="InterPro" id="IPR006076">
    <property type="entry name" value="FAD-dep_OxRdtase"/>
</dbReference>
<dbReference type="FunCoup" id="A0A6P7XPJ3">
    <property type="interactions" value="337"/>
</dbReference>
<evidence type="ECO:0000256" key="4">
    <source>
        <dbReference type="ARBA" id="ARBA00022630"/>
    </source>
</evidence>
<sequence length="357" mass="39604">MEQRHNKGLVSVPLGLMPMRRVAVIGGGLVGFSTAVCISKSLPRCSVTVIADKFTPNTTGDVAAGMLIPHRYPDTPIEQQKRWFQETFSYLLTICNSAEAADAGIHLLSGWQIHQTAPEEKFPFWADIVLGFRIMSMAELEKFPEHQFGQAFTTLKCDSQRYLRWLESRLRENGGQIEDRKITDVWELHGHYDVIVNCSGLGARALVGDSKLYPVRGQVLKVQAPWVTHFIRVSDGSTYIYPGMSSVTLGGTRQKDDWRLSTDATASQDILNRCCALEPSLKKAYAITEHVGLRPTRSAIRVEKEVLLQGSYQLPVIHNYGHGGGGFSVHWGTAREATHLVEELIASLRGSSAKAKL</sequence>
<keyword evidence="5" id="KW-0274">FAD</keyword>
<dbReference type="AlphaFoldDB" id="A0A6P7XPJ3"/>
<comment type="function">
    <text evidence="10">Selectively catalyzes the oxidative deamination of acidic amino acids. Suppresses the level of D-aspartate in the brain, an amino acid that can act as an agonist for glutamate receptors. Protects the organism from the toxicity of D-amino acids. May also function in the intestine.</text>
</comment>
<evidence type="ECO:0000313" key="15">
    <source>
        <dbReference type="RefSeq" id="XP_030055066.1"/>
    </source>
</evidence>
<keyword evidence="7" id="KW-0576">Peroxisome</keyword>
<evidence type="ECO:0000256" key="11">
    <source>
        <dbReference type="ARBA" id="ARBA00047522"/>
    </source>
</evidence>
<name>A0A6P7XPJ3_9AMPH</name>
<dbReference type="RefSeq" id="XP_030055066.1">
    <property type="nucleotide sequence ID" value="XM_030199206.1"/>
</dbReference>
<dbReference type="InterPro" id="IPR023209">
    <property type="entry name" value="DAO"/>
</dbReference>
<accession>A0A6P7XPJ3</accession>
<reference evidence="15" key="1">
    <citation type="submission" date="2025-08" db="UniProtKB">
        <authorList>
            <consortium name="RefSeq"/>
        </authorList>
    </citation>
    <scope>IDENTIFICATION</scope>
</reference>
<evidence type="ECO:0000256" key="7">
    <source>
        <dbReference type="ARBA" id="ARBA00023140"/>
    </source>
</evidence>
<dbReference type="Gene3D" id="3.40.50.720">
    <property type="entry name" value="NAD(P)-binding Rossmann-like Domain"/>
    <property type="match status" value="1"/>
</dbReference>
<dbReference type="Gene3D" id="3.30.9.10">
    <property type="entry name" value="D-Amino Acid Oxidase, subunit A, domain 2"/>
    <property type="match status" value="1"/>
</dbReference>
<comment type="subcellular location">
    <subcellularLocation>
        <location evidence="2">Peroxisome matrix</location>
    </subcellularLocation>
</comment>
<keyword evidence="4" id="KW-0285">Flavoprotein</keyword>
<dbReference type="Pfam" id="PF01266">
    <property type="entry name" value="DAO"/>
    <property type="match status" value="1"/>
</dbReference>
<comment type="similarity">
    <text evidence="3">Belongs to the DAMOX/DASOX family.</text>
</comment>
<dbReference type="Proteomes" id="UP000515156">
    <property type="component" value="Chromosome 3"/>
</dbReference>
<comment type="catalytic activity">
    <reaction evidence="12">
        <text>D-glutamate + O2 + H2O = 2-oxoglutarate + H2O2 + NH4(+)</text>
        <dbReference type="Rhea" id="RHEA:10028"/>
        <dbReference type="ChEBI" id="CHEBI:15377"/>
        <dbReference type="ChEBI" id="CHEBI:15379"/>
        <dbReference type="ChEBI" id="CHEBI:16240"/>
        <dbReference type="ChEBI" id="CHEBI:16810"/>
        <dbReference type="ChEBI" id="CHEBI:28938"/>
        <dbReference type="ChEBI" id="CHEBI:29986"/>
    </reaction>
    <physiologicalReaction direction="left-to-right" evidence="12">
        <dbReference type="Rhea" id="RHEA:10029"/>
    </physiologicalReaction>
</comment>
<feature type="domain" description="FAD dependent oxidoreductase" evidence="13">
    <location>
        <begin position="21"/>
        <end position="340"/>
    </location>
</feature>
<evidence type="ECO:0000256" key="5">
    <source>
        <dbReference type="ARBA" id="ARBA00022827"/>
    </source>
</evidence>
<dbReference type="GO" id="GO:0006533">
    <property type="term" value="P:L-aspartate catabolic process"/>
    <property type="evidence" value="ECO:0007669"/>
    <property type="project" value="TreeGrafter"/>
</dbReference>
<dbReference type="GO" id="GO:0071949">
    <property type="term" value="F:FAD binding"/>
    <property type="evidence" value="ECO:0007669"/>
    <property type="project" value="InterPro"/>
</dbReference>
<comment type="catalytic activity">
    <reaction evidence="11">
        <text>D-aspartate + O2 + H2O = oxaloacetate + H2O2 + NH4(+)</text>
        <dbReference type="Rhea" id="RHEA:12512"/>
        <dbReference type="ChEBI" id="CHEBI:15377"/>
        <dbReference type="ChEBI" id="CHEBI:15379"/>
        <dbReference type="ChEBI" id="CHEBI:16240"/>
        <dbReference type="ChEBI" id="CHEBI:16452"/>
        <dbReference type="ChEBI" id="CHEBI:28938"/>
        <dbReference type="ChEBI" id="CHEBI:29990"/>
        <dbReference type="EC" id="1.4.3.1"/>
    </reaction>
    <physiologicalReaction direction="left-to-right" evidence="11">
        <dbReference type="Rhea" id="RHEA:12513"/>
    </physiologicalReaction>
</comment>
<dbReference type="OrthoDB" id="2015447at2759"/>
<evidence type="ECO:0000256" key="6">
    <source>
        <dbReference type="ARBA" id="ARBA00023002"/>
    </source>
</evidence>
<evidence type="ECO:0000256" key="10">
    <source>
        <dbReference type="ARBA" id="ARBA00046214"/>
    </source>
</evidence>
<dbReference type="GO" id="GO:0008445">
    <property type="term" value="F:D-aspartate oxidase activity"/>
    <property type="evidence" value="ECO:0007669"/>
    <property type="project" value="UniProtKB-EC"/>
</dbReference>
<evidence type="ECO:0000256" key="9">
    <source>
        <dbReference type="ARBA" id="ARBA00044541"/>
    </source>
</evidence>
<dbReference type="InterPro" id="IPR006181">
    <property type="entry name" value="D-amino_acid_oxidase_CS"/>
</dbReference>
<keyword evidence="14" id="KW-1185">Reference proteome</keyword>
<dbReference type="GO" id="GO:0005782">
    <property type="term" value="C:peroxisomal matrix"/>
    <property type="evidence" value="ECO:0007669"/>
    <property type="project" value="UniProtKB-SubCell"/>
</dbReference>
<keyword evidence="6" id="KW-0560">Oxidoreductase</keyword>
<dbReference type="InParanoid" id="A0A6P7XPJ3"/>
<evidence type="ECO:0000256" key="3">
    <source>
        <dbReference type="ARBA" id="ARBA00006730"/>
    </source>
</evidence>
<protein>
    <recommendedName>
        <fullName evidence="9">D-aspartate oxidase</fullName>
        <ecNumber evidence="8">1.4.3.1</ecNumber>
    </recommendedName>
</protein>
<evidence type="ECO:0000256" key="2">
    <source>
        <dbReference type="ARBA" id="ARBA00004253"/>
    </source>
</evidence>
<dbReference type="EC" id="1.4.3.1" evidence="8"/>
<dbReference type="PANTHER" id="PTHR11530">
    <property type="entry name" value="D-AMINO ACID OXIDASE"/>
    <property type="match status" value="1"/>
</dbReference>
<dbReference type="GO" id="GO:0019478">
    <property type="term" value="P:D-amino acid catabolic process"/>
    <property type="evidence" value="ECO:0007669"/>
    <property type="project" value="TreeGrafter"/>
</dbReference>
<evidence type="ECO:0000256" key="12">
    <source>
        <dbReference type="ARBA" id="ARBA00049882"/>
    </source>
</evidence>
<dbReference type="PIRSF" id="PIRSF000189">
    <property type="entry name" value="D-aa_oxidase"/>
    <property type="match status" value="1"/>
</dbReference>
<dbReference type="SUPFAM" id="SSF51971">
    <property type="entry name" value="Nucleotide-binding domain"/>
    <property type="match status" value="1"/>
</dbReference>
<gene>
    <name evidence="15" type="primary">LOC115467335</name>
</gene>
<proteinExistence type="inferred from homology"/>
<evidence type="ECO:0000256" key="8">
    <source>
        <dbReference type="ARBA" id="ARBA00044520"/>
    </source>
</evidence>
<evidence type="ECO:0000259" key="13">
    <source>
        <dbReference type="Pfam" id="PF01266"/>
    </source>
</evidence>
<comment type="cofactor">
    <cofactor evidence="1">
        <name>FAD</name>
        <dbReference type="ChEBI" id="CHEBI:57692"/>
    </cofactor>
</comment>
<dbReference type="GeneID" id="115467335"/>